<sequence>MNKKVSIIAFVVMIIILTTCITCVGYALGVILVDNLSGSIRYSMSWAIIVAAIINCVAAFGIYCASCELKDIIDK</sequence>
<evidence type="ECO:0000256" key="1">
    <source>
        <dbReference type="SAM" id="Phobius"/>
    </source>
</evidence>
<accession>A0AAF0D5H9</accession>
<reference evidence="2" key="1">
    <citation type="submission" date="2023-01" db="EMBL/GenBank/DDBJ databases">
        <title>New crAssphage isolates infecting Bacteroides cellulosilyticus.</title>
        <authorList>
            <person name="Papudeshi B."/>
            <person name="Vega A.A."/>
            <person name="Souza C."/>
            <person name="Giles S.K."/>
            <person name="Mallawaarachchi V."/>
            <person name="Roach M.J."/>
            <person name="An M."/>
            <person name="Jacobson N."/>
            <person name="McNair K."/>
            <person name="Mora M.F."/>
            <person name="Pastrana K."/>
            <person name="Leigh C."/>
            <person name="Cram C."/>
            <person name="Plewa W.S."/>
            <person name="Grigson S.R."/>
            <person name="Bouras G.S."/>
            <person name="Decewicz P."/>
            <person name="Luque A."/>
            <person name="Droit L."/>
            <person name="Handley S."/>
            <person name="Segall A.M."/>
            <person name="Dinsdale E.A."/>
            <person name="Edwards R.A."/>
        </authorList>
    </citation>
    <scope>NUCLEOTIDE SEQUENCE</scope>
    <source>
        <strain evidence="2">Bc11</strain>
    </source>
</reference>
<organism evidence="2 3">
    <name type="scientific">Caudoviricetes sp. 'Rudgehvirus jaberico'</name>
    <dbReference type="NCBI Taxonomy" id="3028515"/>
    <lineage>
        <taxon>Viruses</taxon>
        <taxon>Duplodnaviria</taxon>
        <taxon>Heunggongvirae</taxon>
        <taxon>Uroviricota</taxon>
        <taxon>Caudoviricetes</taxon>
        <taxon>Crassvirales</taxon>
        <taxon>Intestiviridae</taxon>
        <taxon>Crudevirinae</taxon>
    </lineage>
</organism>
<keyword evidence="1" id="KW-0812">Transmembrane</keyword>
<protein>
    <submittedName>
        <fullName evidence="2">Uncharacterized protein</fullName>
    </submittedName>
</protein>
<keyword evidence="1" id="KW-1133">Transmembrane helix</keyword>
<proteinExistence type="predicted"/>
<feature type="transmembrane region" description="Helical" evidence="1">
    <location>
        <begin position="7"/>
        <end position="32"/>
    </location>
</feature>
<dbReference type="RefSeq" id="YP_011108683.1">
    <property type="nucleotide sequence ID" value="NC_091965.1"/>
</dbReference>
<name>A0AAF0D5H9_9CAUD</name>
<evidence type="ECO:0000313" key="2">
    <source>
        <dbReference type="EMBL" id="WEU69921.1"/>
    </source>
</evidence>
<dbReference type="Proteomes" id="UP001269161">
    <property type="component" value="Segment"/>
</dbReference>
<keyword evidence="3" id="KW-1185">Reference proteome</keyword>
<keyword evidence="1" id="KW-0472">Membrane</keyword>
<evidence type="ECO:0000313" key="3">
    <source>
        <dbReference type="Proteomes" id="UP001269161"/>
    </source>
</evidence>
<feature type="transmembrane region" description="Helical" evidence="1">
    <location>
        <begin position="44"/>
        <end position="65"/>
    </location>
</feature>
<dbReference type="EMBL" id="OQ198719">
    <property type="protein sequence ID" value="WEU69921.1"/>
    <property type="molecule type" value="Genomic_DNA"/>
</dbReference>